<sequence>MKNEKINILGIVSILIPTIVSILILNFLLGIVPIEKIEGLPLVMPMFLCPIGAIIGLIAYRYRKDRLSLIGIIFNIILFLFPIAYNIFVTLIFGV</sequence>
<organism evidence="1 2">
    <name type="scientific">Salinicoccus roseus</name>
    <dbReference type="NCBI Taxonomy" id="45670"/>
    <lineage>
        <taxon>Bacteria</taxon>
        <taxon>Bacillati</taxon>
        <taxon>Bacillota</taxon>
        <taxon>Bacilli</taxon>
        <taxon>Bacillales</taxon>
        <taxon>Staphylococcaceae</taxon>
        <taxon>Salinicoccus</taxon>
    </lineage>
</organism>
<gene>
    <name evidence="1" type="ORF">CFN03_12855</name>
</gene>
<reference evidence="1 2" key="1">
    <citation type="submission" date="2017-07" db="EMBL/GenBank/DDBJ databases">
        <title>Shotgun whole genome sequences of three halophilic bacterial isolates.</title>
        <authorList>
            <person name="Pozzo T."/>
            <person name="Higdon S.M."/>
            <person name="Quillaguaman J."/>
        </authorList>
    </citation>
    <scope>NUCLEOTIDE SEQUENCE [LARGE SCALE GENOMIC DNA]</scope>
    <source>
        <strain evidence="1 2">BU-1</strain>
    </source>
</reference>
<proteinExistence type="predicted"/>
<dbReference type="AlphaFoldDB" id="A0A265E3R1"/>
<accession>A0A265E3R1</accession>
<comment type="caution">
    <text evidence="1">The sequence shown here is derived from an EMBL/GenBank/DDBJ whole genome shotgun (WGS) entry which is preliminary data.</text>
</comment>
<name>A0A265E3R1_9STAP</name>
<dbReference type="Proteomes" id="UP000216682">
    <property type="component" value="Unassembled WGS sequence"/>
</dbReference>
<protein>
    <submittedName>
        <fullName evidence="1">Uncharacterized protein</fullName>
    </submittedName>
</protein>
<dbReference type="RefSeq" id="WP_094907373.1">
    <property type="nucleotide sequence ID" value="NZ_NPEZ01000010.1"/>
</dbReference>
<evidence type="ECO:0000313" key="1">
    <source>
        <dbReference type="EMBL" id="OZT76217.1"/>
    </source>
</evidence>
<dbReference type="EMBL" id="NPEZ01000010">
    <property type="protein sequence ID" value="OZT76217.1"/>
    <property type="molecule type" value="Genomic_DNA"/>
</dbReference>
<evidence type="ECO:0000313" key="2">
    <source>
        <dbReference type="Proteomes" id="UP000216682"/>
    </source>
</evidence>